<gene>
    <name evidence="1" type="ORF">VJ786_13430</name>
</gene>
<dbReference type="Proteomes" id="UP001363035">
    <property type="component" value="Unassembled WGS sequence"/>
</dbReference>
<evidence type="ECO:0000313" key="2">
    <source>
        <dbReference type="Proteomes" id="UP001363035"/>
    </source>
</evidence>
<dbReference type="InterPro" id="IPR008792">
    <property type="entry name" value="PQQD"/>
</dbReference>
<proteinExistence type="predicted"/>
<evidence type="ECO:0000313" key="1">
    <source>
        <dbReference type="EMBL" id="MEI5985901.1"/>
    </source>
</evidence>
<reference evidence="1 2" key="1">
    <citation type="submission" date="2024-01" db="EMBL/GenBank/DDBJ databases">
        <title>Sphingobacterium tenebrionis sp. nov., a novel endophyte isolated from tenebrio molitor intestines.</title>
        <authorList>
            <person name="Zhang C."/>
        </authorList>
    </citation>
    <scope>NUCLEOTIDE SEQUENCE [LARGE SCALE GENOMIC DNA]</scope>
    <source>
        <strain evidence="1 2">PU5-4</strain>
    </source>
</reference>
<dbReference type="Gene3D" id="1.10.10.1150">
    <property type="entry name" value="Coenzyme PQQ synthesis protein D (PqqD)"/>
    <property type="match status" value="1"/>
</dbReference>
<sequence>MKFLTHLSVRKVGNDYIMLQPGLEMLDMARVFTLSESAAMIIEEFKGRDFEEQDAVDFVLRTFEVEAQRAQTDVRQILTHFFREGLFVAR</sequence>
<comment type="caution">
    <text evidence="1">The sequence shown here is derived from an EMBL/GenBank/DDBJ whole genome shotgun (WGS) entry which is preliminary data.</text>
</comment>
<accession>A0ABU8I8Z6</accession>
<organism evidence="1 2">
    <name type="scientific">Sphingobacterium tenebrionis</name>
    <dbReference type="NCBI Taxonomy" id="3111775"/>
    <lineage>
        <taxon>Bacteria</taxon>
        <taxon>Pseudomonadati</taxon>
        <taxon>Bacteroidota</taxon>
        <taxon>Sphingobacteriia</taxon>
        <taxon>Sphingobacteriales</taxon>
        <taxon>Sphingobacteriaceae</taxon>
        <taxon>Sphingobacterium</taxon>
    </lineage>
</organism>
<dbReference type="InterPro" id="IPR041881">
    <property type="entry name" value="PqqD_sf"/>
</dbReference>
<name>A0ABU8I8Z6_9SPHI</name>
<dbReference type="EMBL" id="JAYLLN010000037">
    <property type="protein sequence ID" value="MEI5985901.1"/>
    <property type="molecule type" value="Genomic_DNA"/>
</dbReference>
<dbReference type="Pfam" id="PF05402">
    <property type="entry name" value="PqqD"/>
    <property type="match status" value="1"/>
</dbReference>
<keyword evidence="2" id="KW-1185">Reference proteome</keyword>
<dbReference type="RefSeq" id="WP_099367492.1">
    <property type="nucleotide sequence ID" value="NZ_JAYLLN010000037.1"/>
</dbReference>
<protein>
    <submittedName>
        <fullName evidence="1">PqqD family protein</fullName>
    </submittedName>
</protein>